<name>A0A4Y7NJG5_9CRUS</name>
<evidence type="ECO:0000256" key="2">
    <source>
        <dbReference type="ARBA" id="ARBA00008296"/>
    </source>
</evidence>
<dbReference type="InterPro" id="IPR010422">
    <property type="entry name" value="Ccdc124/Oxs1"/>
</dbReference>
<dbReference type="GO" id="GO:0006366">
    <property type="term" value="P:transcription by RNA polymerase II"/>
    <property type="evidence" value="ECO:0007669"/>
    <property type="project" value="TreeGrafter"/>
</dbReference>
<feature type="domain" description="Coiled-coil" evidence="5">
    <location>
        <begin position="131"/>
        <end position="213"/>
    </location>
</feature>
<dbReference type="PANTHER" id="PTHR21680:SF0">
    <property type="entry name" value="COILED-COIL DOMAIN-CONTAINING PROTEIN 124"/>
    <property type="match status" value="1"/>
</dbReference>
<feature type="region of interest" description="Disordered" evidence="4">
    <location>
        <begin position="1"/>
        <end position="133"/>
    </location>
</feature>
<evidence type="ECO:0000259" key="5">
    <source>
        <dbReference type="Pfam" id="PF06244"/>
    </source>
</evidence>
<dbReference type="EMBL" id="LR023759">
    <property type="protein sequence ID" value="SVE93378.1"/>
    <property type="molecule type" value="mRNA"/>
</dbReference>
<reference evidence="6" key="1">
    <citation type="submission" date="2018-08" db="EMBL/GenBank/DDBJ databases">
        <authorList>
            <person name="Cornetti L."/>
        </authorList>
    </citation>
    <scope>NUCLEOTIDE SEQUENCE</scope>
    <source>
        <strain evidence="6">DE-FRO-2-1</strain>
    </source>
</reference>
<proteinExistence type="evidence at transcript level"/>
<gene>
    <name evidence="6" type="primary">EOG090X0J63</name>
</gene>
<comment type="similarity">
    <text evidence="2">Belongs to the CCDC124 family.</text>
</comment>
<dbReference type="GO" id="GO:0005634">
    <property type="term" value="C:nucleus"/>
    <property type="evidence" value="ECO:0007669"/>
    <property type="project" value="TreeGrafter"/>
</dbReference>
<dbReference type="Pfam" id="PF06244">
    <property type="entry name" value="Ccdc124"/>
    <property type="match status" value="1"/>
</dbReference>
<evidence type="ECO:0000256" key="4">
    <source>
        <dbReference type="SAM" id="MobiDB-lite"/>
    </source>
</evidence>
<feature type="compositionally biased region" description="Basic and acidic residues" evidence="4">
    <location>
        <begin position="21"/>
        <end position="65"/>
    </location>
</feature>
<feature type="compositionally biased region" description="Polar residues" evidence="4">
    <location>
        <begin position="86"/>
        <end position="98"/>
    </location>
</feature>
<protein>
    <submittedName>
        <fullName evidence="6">EOG090X0J63</fullName>
    </submittedName>
</protein>
<evidence type="ECO:0000256" key="1">
    <source>
        <dbReference type="ARBA" id="ARBA00004214"/>
    </source>
</evidence>
<dbReference type="AlphaFoldDB" id="A0A4Y7NJG5"/>
<comment type="subcellular location">
    <subcellularLocation>
        <location evidence="1">Midbody</location>
    </subcellularLocation>
</comment>
<keyword evidence="3" id="KW-0175">Coiled coil</keyword>
<dbReference type="GO" id="GO:0003713">
    <property type="term" value="F:transcription coactivator activity"/>
    <property type="evidence" value="ECO:0007669"/>
    <property type="project" value="TreeGrafter"/>
</dbReference>
<sequence length="224" mass="25434">MPKKFDGENSKAAVAKARKTAAKDAEKTKKEQEAENEYWRDDDKTAQKKNQRKEEKEKKKTEQLAKKAALKTLEEQELESIKVEPKQQSSKITRLQIQAETEKREAAARAATSAAPKVVPAAKEEEPIPENVNRLVVEGDEARTVDEAIKVLRLSDSPADVDRHPEKRIKAAYAAFEEKRLAQLRNQNPNMRLSQIKQMLHREWLKSPENPLNASTAKYNAKPA</sequence>
<dbReference type="GO" id="GO:0030496">
    <property type="term" value="C:midbody"/>
    <property type="evidence" value="ECO:0007669"/>
    <property type="project" value="UniProtKB-SubCell"/>
</dbReference>
<dbReference type="InterPro" id="IPR054414">
    <property type="entry name" value="Ccdc124/Oxs1_C"/>
</dbReference>
<evidence type="ECO:0000313" key="6">
    <source>
        <dbReference type="EMBL" id="SVE93378.1"/>
    </source>
</evidence>
<evidence type="ECO:0000256" key="3">
    <source>
        <dbReference type="ARBA" id="ARBA00023054"/>
    </source>
</evidence>
<accession>A0A4Y7NJG5</accession>
<dbReference type="PANTHER" id="PTHR21680">
    <property type="entry name" value="COILED-COIL DOMAIN-CONTAINING PROTEIN 124"/>
    <property type="match status" value="1"/>
</dbReference>
<organism evidence="6">
    <name type="scientific">Moina brachiata</name>
    <dbReference type="NCBI Taxonomy" id="675436"/>
    <lineage>
        <taxon>Eukaryota</taxon>
        <taxon>Metazoa</taxon>
        <taxon>Ecdysozoa</taxon>
        <taxon>Arthropoda</taxon>
        <taxon>Crustacea</taxon>
        <taxon>Branchiopoda</taxon>
        <taxon>Diplostraca</taxon>
        <taxon>Cladocera</taxon>
        <taxon>Anomopoda</taxon>
        <taxon>Moinidae</taxon>
        <taxon>Moina</taxon>
    </lineage>
</organism>